<evidence type="ECO:0000256" key="5">
    <source>
        <dbReference type="ARBA" id="ARBA00022906"/>
    </source>
</evidence>
<dbReference type="InterPro" id="IPR027469">
    <property type="entry name" value="Cation_efflux_TMD_sf"/>
</dbReference>
<dbReference type="SUPFAM" id="SSF160240">
    <property type="entry name" value="Cation efflux protein cytoplasmic domain-like"/>
    <property type="match status" value="1"/>
</dbReference>
<dbReference type="Pfam" id="PF16916">
    <property type="entry name" value="ZT_dimer"/>
    <property type="match status" value="1"/>
</dbReference>
<dbReference type="PANTHER" id="PTHR11562">
    <property type="entry name" value="CATION EFFLUX PROTEIN/ ZINC TRANSPORTER"/>
    <property type="match status" value="1"/>
</dbReference>
<evidence type="ECO:0000256" key="3">
    <source>
        <dbReference type="ARBA" id="ARBA00022448"/>
    </source>
</evidence>
<proteinExistence type="inferred from homology"/>
<dbReference type="InterPro" id="IPR002524">
    <property type="entry name" value="Cation_efflux"/>
</dbReference>
<keyword evidence="3" id="KW-0813">Transport</keyword>
<keyword evidence="6 9" id="KW-1133">Transmembrane helix</keyword>
<evidence type="ECO:0000256" key="6">
    <source>
        <dbReference type="ARBA" id="ARBA00022989"/>
    </source>
</evidence>
<dbReference type="Gene3D" id="1.20.1510.10">
    <property type="entry name" value="Cation efflux protein transmembrane domain"/>
    <property type="match status" value="1"/>
</dbReference>
<reference evidence="12" key="1">
    <citation type="submission" date="2017-05" db="EMBL/GenBank/DDBJ databases">
        <authorList>
            <person name="Varghese N."/>
            <person name="Submissions S."/>
        </authorList>
    </citation>
    <scope>NUCLEOTIDE SEQUENCE</scope>
    <source>
        <strain evidence="12">DSM 18763</strain>
    </source>
</reference>
<dbReference type="Pfam" id="PF01545">
    <property type="entry name" value="Cation_efflux"/>
    <property type="match status" value="1"/>
</dbReference>
<accession>A0AA45WL06</accession>
<comment type="caution">
    <text evidence="12">The sequence shown here is derived from an EMBL/GenBank/DDBJ whole genome shotgun (WGS) entry which is preliminary data.</text>
</comment>
<dbReference type="InterPro" id="IPR050681">
    <property type="entry name" value="CDF/SLC30A"/>
</dbReference>
<dbReference type="PANTHER" id="PTHR11562:SF17">
    <property type="entry name" value="RE54080P-RELATED"/>
    <property type="match status" value="1"/>
</dbReference>
<keyword evidence="4 9" id="KW-0812">Transmembrane</keyword>
<dbReference type="Proteomes" id="UP001157947">
    <property type="component" value="Unassembled WGS sequence"/>
</dbReference>
<keyword evidence="8 9" id="KW-0472">Membrane</keyword>
<name>A0AA45WL06_9AQUI</name>
<dbReference type="NCBIfam" id="TIGR01297">
    <property type="entry name" value="CDF"/>
    <property type="match status" value="1"/>
</dbReference>
<gene>
    <name evidence="12" type="ORF">SAMN06264868_10711</name>
</gene>
<dbReference type="EMBL" id="FXTX01000007">
    <property type="protein sequence ID" value="SMP09696.1"/>
    <property type="molecule type" value="Genomic_DNA"/>
</dbReference>
<comment type="subcellular location">
    <subcellularLocation>
        <location evidence="1">Membrane</location>
        <topology evidence="1">Multi-pass membrane protein</topology>
    </subcellularLocation>
</comment>
<evidence type="ECO:0000256" key="7">
    <source>
        <dbReference type="ARBA" id="ARBA00023065"/>
    </source>
</evidence>
<dbReference type="RefSeq" id="WP_265134656.1">
    <property type="nucleotide sequence ID" value="NZ_FXTX01000007.1"/>
</dbReference>
<feature type="domain" description="Cation efflux protein transmembrane" evidence="10">
    <location>
        <begin position="21"/>
        <end position="222"/>
    </location>
</feature>
<keyword evidence="5" id="KW-0864">Zinc transport</keyword>
<dbReference type="InterPro" id="IPR027470">
    <property type="entry name" value="Cation_efflux_CTD"/>
</dbReference>
<dbReference type="InterPro" id="IPR058533">
    <property type="entry name" value="Cation_efflux_TM"/>
</dbReference>
<evidence type="ECO:0000256" key="9">
    <source>
        <dbReference type="SAM" id="Phobius"/>
    </source>
</evidence>
<dbReference type="InterPro" id="IPR036837">
    <property type="entry name" value="Cation_efflux_CTD_sf"/>
</dbReference>
<dbReference type="AlphaFoldDB" id="A0AA45WL06"/>
<evidence type="ECO:0000256" key="8">
    <source>
        <dbReference type="ARBA" id="ARBA00023136"/>
    </source>
</evidence>
<evidence type="ECO:0000256" key="4">
    <source>
        <dbReference type="ARBA" id="ARBA00022692"/>
    </source>
</evidence>
<evidence type="ECO:0000313" key="12">
    <source>
        <dbReference type="EMBL" id="SMP09696.1"/>
    </source>
</evidence>
<dbReference type="GO" id="GO:0005385">
    <property type="term" value="F:zinc ion transmembrane transporter activity"/>
    <property type="evidence" value="ECO:0007669"/>
    <property type="project" value="TreeGrafter"/>
</dbReference>
<evidence type="ECO:0000313" key="13">
    <source>
        <dbReference type="Proteomes" id="UP001157947"/>
    </source>
</evidence>
<keyword evidence="5" id="KW-0862">Zinc</keyword>
<evidence type="ECO:0000256" key="1">
    <source>
        <dbReference type="ARBA" id="ARBA00004141"/>
    </source>
</evidence>
<feature type="transmembrane region" description="Helical" evidence="9">
    <location>
        <begin position="49"/>
        <end position="69"/>
    </location>
</feature>
<organism evidence="12 13">
    <name type="scientific">Venenivibrio stagnispumantis</name>
    <dbReference type="NCBI Taxonomy" id="407998"/>
    <lineage>
        <taxon>Bacteria</taxon>
        <taxon>Pseudomonadati</taxon>
        <taxon>Aquificota</taxon>
        <taxon>Aquificia</taxon>
        <taxon>Aquificales</taxon>
        <taxon>Hydrogenothermaceae</taxon>
        <taxon>Venenivibrio</taxon>
    </lineage>
</organism>
<sequence>MEFLAKGKKEHNNDNLKKLSIVIALNIAIVLGQIIFGIIANSLSLITDALHNLQDVISLVISLIAIIFMRKSPSLHMTFGYLRSPVFAAFINTSFLIGAIFVIFISSINRLLNPEPVESIYVIVVGFFAFVINSISAFVLKEHNHHHHEDNHHHHHDEDINIKSAYLHLITDAGLSLAVVIGGIFIYLFNLYWIDPIISILFSVYIFKESIPIIKKSFYILMEGAPKHIDIDKIVRDIKNLPAVKDIHDVHLWALSDKDIYFSAHIILEDISISGFDEILSNIEKILSKEGINHITIQPESEKYKCEIYY</sequence>
<keyword evidence="7" id="KW-0406">Ion transport</keyword>
<keyword evidence="13" id="KW-1185">Reference proteome</keyword>
<evidence type="ECO:0000259" key="11">
    <source>
        <dbReference type="Pfam" id="PF16916"/>
    </source>
</evidence>
<evidence type="ECO:0000259" key="10">
    <source>
        <dbReference type="Pfam" id="PF01545"/>
    </source>
</evidence>
<feature type="transmembrane region" description="Helical" evidence="9">
    <location>
        <begin position="165"/>
        <end position="185"/>
    </location>
</feature>
<dbReference type="GO" id="GO:0005886">
    <property type="term" value="C:plasma membrane"/>
    <property type="evidence" value="ECO:0007669"/>
    <property type="project" value="TreeGrafter"/>
</dbReference>
<evidence type="ECO:0000256" key="2">
    <source>
        <dbReference type="ARBA" id="ARBA00008873"/>
    </source>
</evidence>
<dbReference type="SUPFAM" id="SSF161111">
    <property type="entry name" value="Cation efflux protein transmembrane domain-like"/>
    <property type="match status" value="1"/>
</dbReference>
<feature type="transmembrane region" description="Helical" evidence="9">
    <location>
        <begin position="120"/>
        <end position="140"/>
    </location>
</feature>
<comment type="similarity">
    <text evidence="2">Belongs to the cation diffusion facilitator (CDF) transporter (TC 2.A.4) family. SLC30A subfamily.</text>
</comment>
<protein>
    <submittedName>
        <fullName evidence="12">Cobalt-zinc-cadmium efflux system protein</fullName>
    </submittedName>
</protein>
<feature type="domain" description="Cation efflux protein cytoplasmic" evidence="11">
    <location>
        <begin position="226"/>
        <end position="301"/>
    </location>
</feature>
<feature type="transmembrane region" description="Helical" evidence="9">
    <location>
        <begin position="21"/>
        <end position="43"/>
    </location>
</feature>
<feature type="transmembrane region" description="Helical" evidence="9">
    <location>
        <begin position="81"/>
        <end position="108"/>
    </location>
</feature>